<reference evidence="1 2" key="1">
    <citation type="submission" date="2018-03" db="EMBL/GenBank/DDBJ databases">
        <authorList>
            <person name="Gully D."/>
        </authorList>
    </citation>
    <scope>NUCLEOTIDE SEQUENCE [LARGE SCALE GENOMIC DNA]</scope>
    <source>
        <strain evidence="1">ORS3257</strain>
    </source>
</reference>
<accession>A0A2U3Q9G1</accession>
<sequence>MTGKRRTESCALTFQQVRARSTFRKTGGASLKWRRFQPSPGGHYPYQLGSEDDVQIVPIGDVERDPGIPILKKYKLLPVLFAFQSPECALPPIEVYRDSSGAYRFTVHNGFHRFYGSVAAGYVHLPVLVREPFDY</sequence>
<dbReference type="EMBL" id="LS398110">
    <property type="protein sequence ID" value="SPP98042.1"/>
    <property type="molecule type" value="Genomic_DNA"/>
</dbReference>
<organism evidence="1 2">
    <name type="scientific">Bradyrhizobium vignae</name>
    <dbReference type="NCBI Taxonomy" id="1549949"/>
    <lineage>
        <taxon>Bacteria</taxon>
        <taxon>Pseudomonadati</taxon>
        <taxon>Pseudomonadota</taxon>
        <taxon>Alphaproteobacteria</taxon>
        <taxon>Hyphomicrobiales</taxon>
        <taxon>Nitrobacteraceae</taxon>
        <taxon>Bradyrhizobium</taxon>
    </lineage>
</organism>
<gene>
    <name evidence="1" type="ORF">BRAD3257_7274</name>
</gene>
<evidence type="ECO:0000313" key="1">
    <source>
        <dbReference type="EMBL" id="SPP98042.1"/>
    </source>
</evidence>
<dbReference type="KEGG" id="bvz:BRAD3257_7274"/>
<dbReference type="Proteomes" id="UP000246085">
    <property type="component" value="Chromosome BRAD3257"/>
</dbReference>
<protein>
    <recommendedName>
        <fullName evidence="3">ParB/Sulfiredoxin domain-containing protein</fullName>
    </recommendedName>
</protein>
<dbReference type="AlphaFoldDB" id="A0A2U3Q9G1"/>
<dbReference type="InterPro" id="IPR036086">
    <property type="entry name" value="ParB/Sulfiredoxin_sf"/>
</dbReference>
<dbReference type="SUPFAM" id="SSF110849">
    <property type="entry name" value="ParB/Sulfiredoxin"/>
    <property type="match status" value="1"/>
</dbReference>
<evidence type="ECO:0000313" key="2">
    <source>
        <dbReference type="Proteomes" id="UP000246085"/>
    </source>
</evidence>
<evidence type="ECO:0008006" key="3">
    <source>
        <dbReference type="Google" id="ProtNLM"/>
    </source>
</evidence>
<proteinExistence type="predicted"/>
<name>A0A2U3Q9G1_9BRAD</name>